<evidence type="ECO:0008006" key="4">
    <source>
        <dbReference type="Google" id="ProtNLM"/>
    </source>
</evidence>
<accession>A0ABN1LZK7</accession>
<dbReference type="InterPro" id="IPR016024">
    <property type="entry name" value="ARM-type_fold"/>
</dbReference>
<dbReference type="Pfam" id="PF13646">
    <property type="entry name" value="HEAT_2"/>
    <property type="match status" value="1"/>
</dbReference>
<comment type="caution">
    <text evidence="2">The sequence shown here is derived from an EMBL/GenBank/DDBJ whole genome shotgun (WGS) entry which is preliminary data.</text>
</comment>
<keyword evidence="3" id="KW-1185">Reference proteome</keyword>
<proteinExistence type="predicted"/>
<reference evidence="2 3" key="1">
    <citation type="journal article" date="2019" name="Int. J. Syst. Evol. Microbiol.">
        <title>The Global Catalogue of Microorganisms (GCM) 10K type strain sequencing project: providing services to taxonomists for standard genome sequencing and annotation.</title>
        <authorList>
            <consortium name="The Broad Institute Genomics Platform"/>
            <consortium name="The Broad Institute Genome Sequencing Center for Infectious Disease"/>
            <person name="Wu L."/>
            <person name="Ma J."/>
        </authorList>
    </citation>
    <scope>NUCLEOTIDE SEQUENCE [LARGE SCALE GENOMIC DNA]</scope>
    <source>
        <strain evidence="2 3">JCM 6486</strain>
    </source>
</reference>
<dbReference type="Gene3D" id="1.25.10.10">
    <property type="entry name" value="Leucine-rich Repeat Variant"/>
    <property type="match status" value="1"/>
</dbReference>
<keyword evidence="1" id="KW-1133">Transmembrane helix</keyword>
<feature type="transmembrane region" description="Helical" evidence="1">
    <location>
        <begin position="6"/>
        <end position="27"/>
    </location>
</feature>
<gene>
    <name evidence="2" type="ORF">GCM10008917_06230</name>
</gene>
<name>A0ABN1LZK7_9FIRM</name>
<keyword evidence="1" id="KW-0472">Membrane</keyword>
<protein>
    <recommendedName>
        <fullName evidence="4">HEAT repeat domain-containing protein</fullName>
    </recommendedName>
</protein>
<dbReference type="EMBL" id="BAAACP010000002">
    <property type="protein sequence ID" value="GAA0862121.1"/>
    <property type="molecule type" value="Genomic_DNA"/>
</dbReference>
<evidence type="ECO:0000313" key="3">
    <source>
        <dbReference type="Proteomes" id="UP001400965"/>
    </source>
</evidence>
<keyword evidence="1" id="KW-0812">Transmembrane</keyword>
<dbReference type="RefSeq" id="WP_346042275.1">
    <property type="nucleotide sequence ID" value="NZ_BAAACP010000002.1"/>
</dbReference>
<dbReference type="SUPFAM" id="SSF48371">
    <property type="entry name" value="ARM repeat"/>
    <property type="match status" value="1"/>
</dbReference>
<organism evidence="2 3">
    <name type="scientific">Paraclostridium tenue</name>
    <dbReference type="NCBI Taxonomy" id="1737"/>
    <lineage>
        <taxon>Bacteria</taxon>
        <taxon>Bacillati</taxon>
        <taxon>Bacillota</taxon>
        <taxon>Clostridia</taxon>
        <taxon>Peptostreptococcales</taxon>
        <taxon>Peptostreptococcaceae</taxon>
        <taxon>Paraclostridium</taxon>
    </lineage>
</organism>
<evidence type="ECO:0000256" key="1">
    <source>
        <dbReference type="SAM" id="Phobius"/>
    </source>
</evidence>
<evidence type="ECO:0000313" key="2">
    <source>
        <dbReference type="EMBL" id="GAA0862121.1"/>
    </source>
</evidence>
<dbReference type="Proteomes" id="UP001400965">
    <property type="component" value="Unassembled WGS sequence"/>
</dbReference>
<dbReference type="InterPro" id="IPR011989">
    <property type="entry name" value="ARM-like"/>
</dbReference>
<sequence>MKAIANIYIILSFFIYIISCSIIYMIVRGMINQHFNKKVEKTKKQIKGEILKQLNCIKSDEAISKMDIASIREKLKQKHYIRAFNAILKEFNKDKNNHKYIKIYMENFEDIITINVKKYRKKDNILKTYLATLLGEYRISNYEISEFLLECINTKSIYLRISALESIARIGNISTFKRAIEYISKENKYINNKVFTDILNQFGGDKYYLDKYLINNLKNFSENIQKVVIEHFKNNKTDFVKEDLLNYLNDNMNKEVSISIIKYFSVIKYEKSKEKIIELLNNKDWEFRAVCATALKNYKCKESKNALTKSIKDKNWYVRYNSAITILEFSDDDLINSILYENDKYAKDILFYAMFINDKISYDDYLEESGKVEVGYQC</sequence>